<feature type="region of interest" description="Disordered" evidence="1">
    <location>
        <begin position="256"/>
        <end position="279"/>
    </location>
</feature>
<feature type="compositionally biased region" description="Polar residues" evidence="1">
    <location>
        <begin position="796"/>
        <end position="806"/>
    </location>
</feature>
<feature type="transmembrane region" description="Helical" evidence="2">
    <location>
        <begin position="77"/>
        <end position="96"/>
    </location>
</feature>
<dbReference type="EMBL" id="AFQF01002291">
    <property type="protein sequence ID" value="EGU81727.1"/>
    <property type="molecule type" value="Genomic_DNA"/>
</dbReference>
<organism evidence="3">
    <name type="scientific">Fusarium oxysporum (strain Fo5176)</name>
    <name type="common">Fusarium vascular wilt</name>
    <dbReference type="NCBI Taxonomy" id="660025"/>
    <lineage>
        <taxon>Eukaryota</taxon>
        <taxon>Fungi</taxon>
        <taxon>Dikarya</taxon>
        <taxon>Ascomycota</taxon>
        <taxon>Pezizomycotina</taxon>
        <taxon>Sordariomycetes</taxon>
        <taxon>Hypocreomycetidae</taxon>
        <taxon>Hypocreales</taxon>
        <taxon>Nectriaceae</taxon>
        <taxon>Fusarium</taxon>
        <taxon>Fusarium oxysporum species complex</taxon>
    </lineage>
</organism>
<feature type="transmembrane region" description="Helical" evidence="2">
    <location>
        <begin position="191"/>
        <end position="214"/>
    </location>
</feature>
<evidence type="ECO:0000256" key="1">
    <source>
        <dbReference type="SAM" id="MobiDB-lite"/>
    </source>
</evidence>
<gene>
    <name evidence="3" type="ORF">FOXB_07734</name>
</gene>
<feature type="region of interest" description="Disordered" evidence="1">
    <location>
        <begin position="293"/>
        <end position="347"/>
    </location>
</feature>
<keyword evidence="2" id="KW-1133">Transmembrane helix</keyword>
<reference evidence="3" key="1">
    <citation type="journal article" date="2012" name="Mol. Plant Microbe Interact.">
        <title>A highly conserved effector in Fusarium oxysporum is required for full virulence on Arabidopsis.</title>
        <authorList>
            <person name="Thatcher L.F."/>
            <person name="Gardiner D.M."/>
            <person name="Kazan K."/>
            <person name="Manners J."/>
        </authorList>
    </citation>
    <scope>NUCLEOTIDE SEQUENCE [LARGE SCALE GENOMIC DNA]</scope>
    <source>
        <strain evidence="3">Fo5176</strain>
    </source>
</reference>
<dbReference type="PANTHER" id="PTHR35179:SF1">
    <property type="entry name" value="INTEGRAL MEMBRANE PROTEIN"/>
    <property type="match status" value="1"/>
</dbReference>
<evidence type="ECO:0000256" key="2">
    <source>
        <dbReference type="SAM" id="Phobius"/>
    </source>
</evidence>
<name>F9FMV4_FUSOF</name>
<dbReference type="PANTHER" id="PTHR35179">
    <property type="entry name" value="PROTEIN CBG02620"/>
    <property type="match status" value="1"/>
</dbReference>
<proteinExistence type="predicted"/>
<keyword evidence="2" id="KW-0472">Membrane</keyword>
<feature type="transmembrane region" description="Helical" evidence="2">
    <location>
        <begin position="154"/>
        <end position="171"/>
    </location>
</feature>
<feature type="transmembrane region" description="Helical" evidence="2">
    <location>
        <begin position="117"/>
        <end position="134"/>
    </location>
</feature>
<comment type="caution">
    <text evidence="3">The sequence shown here is derived from an EMBL/GenBank/DDBJ whole genome shotgun (WGS) entry which is preliminary data.</text>
</comment>
<dbReference type="OrthoDB" id="3205825at2759"/>
<protein>
    <submittedName>
        <fullName evidence="3">Uncharacterized protein</fullName>
    </submittedName>
</protein>
<feature type="transmembrane region" description="Helical" evidence="2">
    <location>
        <begin position="12"/>
        <end position="30"/>
    </location>
</feature>
<feature type="compositionally biased region" description="Basic and acidic residues" evidence="1">
    <location>
        <begin position="776"/>
        <end position="793"/>
    </location>
</feature>
<keyword evidence="2" id="KW-0812">Transmembrane</keyword>
<feature type="transmembrane region" description="Helical" evidence="2">
    <location>
        <begin position="42"/>
        <end position="65"/>
    </location>
</feature>
<feature type="region of interest" description="Disordered" evidence="1">
    <location>
        <begin position="776"/>
        <end position="806"/>
    </location>
</feature>
<accession>F9FMV4</accession>
<sequence length="847" mass="97513">MSATTSDIKIASIAMGFTLGFGLLTVWEAWKQTRRNRNPLRSTYIYMLWGEILANIIIAIIGWIFLDGIIGPTVPVLFFILFFWVFEVQLLMQIIVNRISIIAEHRSTIFKLKWGTALTITLINIAVFAIWIPAHTVPPASQTFVRINEVWDRVSKVLILLVDAGLNWYFLRTVKKRLVEQHRLKKYEPLVGFNAKLMIISILMDGMLIGLMSLPNQVVYIQFHPVAYMVKLNIEMSMAKLITRLAKGENADDYYPSMSHSGHHQSNNQRTNDAPWTQGNNVQLTHRSKVVAGDSDEDLSGTVGRHNGGPGIHRRTEFEVTVETKPQKNPFREGTESLDELPLTSNTGHPKQAIVEESPYCEVISNLIQASPIMLEQYLGCKSTITRQLLKRDFDDKMIQDAMGIVLFPSLREPRRSTRLIHAHLHSRKLRELPNPLVTRDIFLMDQLDKLHSLLMVFVEDYITKAAATFPPREYICLPQPSHNQSFLIFKGQKVTKRFDSIQIAEVERKRFLRAFLRVELLSLVQRAINSSYSKTSSIKKIIKKLRRRDAEALRCAWTYVSTLYGAIFAHCADAWLPAADEPAGTGLLFPDSLFIDPQAYGKDIGIELPWRSDIDCMARYGLSLIFAMIRFAIARPQDKKALETFVKKLCIFGKDNALAGILFFDRSIYFEDMYDMVYLRFPYRSDDRQNLNLPRLWWKYDSTLYWYHVYLKIKIFQQRAWVFFEDDRYYPKDTTAVPVFPSKEHLDCMAQDLVNKTLSVVGPGPVSTAQLERTRREFRRSQKWQDKMKPKEGNTPGTESSSSLISMGNHEISLPDIENGEQLLTWSSRGVVRWDVSEEAYMLVRN</sequence>
<feature type="compositionally biased region" description="Polar residues" evidence="1">
    <location>
        <begin position="258"/>
        <end position="279"/>
    </location>
</feature>
<dbReference type="AlphaFoldDB" id="F9FMV4"/>
<evidence type="ECO:0000313" key="3">
    <source>
        <dbReference type="EMBL" id="EGU81727.1"/>
    </source>
</evidence>